<evidence type="ECO:0000313" key="5">
    <source>
        <dbReference type="Proteomes" id="UP001459714"/>
    </source>
</evidence>
<feature type="domain" description="LysM" evidence="3">
    <location>
        <begin position="365"/>
        <end position="408"/>
    </location>
</feature>
<dbReference type="PANTHER" id="PTHR33734">
    <property type="entry name" value="LYSM DOMAIN-CONTAINING GPI-ANCHORED PROTEIN 2"/>
    <property type="match status" value="1"/>
</dbReference>
<dbReference type="PROSITE" id="PS51782">
    <property type="entry name" value="LYSM"/>
    <property type="match status" value="2"/>
</dbReference>
<dbReference type="InterPro" id="IPR017853">
    <property type="entry name" value="GH"/>
</dbReference>
<name>A0ABU9JVR1_9BACI</name>
<dbReference type="SMART" id="SM00257">
    <property type="entry name" value="LysM"/>
    <property type="match status" value="2"/>
</dbReference>
<dbReference type="PROSITE" id="PS51904">
    <property type="entry name" value="GLYCOSYL_HYDROL_F25_2"/>
    <property type="match status" value="1"/>
</dbReference>
<dbReference type="EMBL" id="JBBYAK010000001">
    <property type="protein sequence ID" value="MEL3956938.1"/>
    <property type="molecule type" value="Genomic_DNA"/>
</dbReference>
<dbReference type="Proteomes" id="UP001459714">
    <property type="component" value="Unassembled WGS sequence"/>
</dbReference>
<organism evidence="4 5">
    <name type="scientific">Caldifermentibacillus hisashii</name>
    <dbReference type="NCBI Taxonomy" id="996558"/>
    <lineage>
        <taxon>Bacteria</taxon>
        <taxon>Bacillati</taxon>
        <taxon>Bacillota</taxon>
        <taxon>Bacilli</taxon>
        <taxon>Bacillales</taxon>
        <taxon>Bacillaceae</taxon>
        <taxon>Caldifermentibacillus</taxon>
    </lineage>
</organism>
<keyword evidence="2" id="KW-0732">Signal</keyword>
<gene>
    <name evidence="4" type="ORF">NST17_06970</name>
</gene>
<dbReference type="InterPro" id="IPR036779">
    <property type="entry name" value="LysM_dom_sf"/>
</dbReference>
<accession>A0ABU9JVR1</accession>
<sequence length="409" mass="44574">MKKINKVLSTLVLSTVLAFSFAGPSFAAKQPDIDFIDVSHWNAEQGLPLSFYQTIKLGGVQGVVVKVSEGTSYLDPAASVNIANAKQAGLVTSAYHFGRLTSVGDAQAEAKWFDNALQKVGFNKDTDGYVVLDLEVTSGVTDRAKLTQYANAFIKQMRELGYPRVDIYSGSYFYNSSLNPTGLIINKPWLARYSASYQEPQWSNGKGAWQWSSTYKFSGFEHYGFFDVNDDFAGKYTSTNGVESATPVGEVKHIGSLSLVDYLKSIGKDSSFNARKALAAQYGISNYTGSAAQNLALLSKLKDGVQPAQQSAPSITTTYTVKRGDTLWGIAQKYGMTVAELKSLNGLTSDIIHPGQQLKVSGSATYHTVVKGDTLWDIARKYGTTVDRIKSLNGLKSDTIYPGQKLRVR</sequence>
<dbReference type="RefSeq" id="WP_342020012.1">
    <property type="nucleotide sequence ID" value="NZ_JBBYAK010000001.1"/>
</dbReference>
<dbReference type="PANTHER" id="PTHR33734:SF22">
    <property type="entry name" value="MEMBRANE-BOUND LYTIC MUREIN TRANSGLYCOSYLASE D"/>
    <property type="match status" value="1"/>
</dbReference>
<feature type="chain" id="PRO_5045058970" evidence="2">
    <location>
        <begin position="28"/>
        <end position="409"/>
    </location>
</feature>
<reference evidence="4 5" key="1">
    <citation type="submission" date="2024-03" db="EMBL/GenBank/DDBJ databases">
        <title>Bacilli Hybrid Assemblies.</title>
        <authorList>
            <person name="Kovac J."/>
        </authorList>
    </citation>
    <scope>NUCLEOTIDE SEQUENCE [LARGE SCALE GENOMIC DNA]</scope>
    <source>
        <strain evidence="4 5">FSL M8-0022</strain>
    </source>
</reference>
<dbReference type="Pfam" id="PF01183">
    <property type="entry name" value="Glyco_hydro_25"/>
    <property type="match status" value="1"/>
</dbReference>
<dbReference type="SUPFAM" id="SSF158634">
    <property type="entry name" value="RPA2825-like"/>
    <property type="match status" value="1"/>
</dbReference>
<dbReference type="SUPFAM" id="SSF51445">
    <property type="entry name" value="(Trans)glycosidases"/>
    <property type="match status" value="1"/>
</dbReference>
<proteinExistence type="inferred from homology"/>
<dbReference type="CDD" id="cd00118">
    <property type="entry name" value="LysM"/>
    <property type="match status" value="2"/>
</dbReference>
<evidence type="ECO:0000256" key="2">
    <source>
        <dbReference type="SAM" id="SignalP"/>
    </source>
</evidence>
<evidence type="ECO:0000256" key="1">
    <source>
        <dbReference type="ARBA" id="ARBA00010646"/>
    </source>
</evidence>
<dbReference type="SUPFAM" id="SSF54106">
    <property type="entry name" value="LysM domain"/>
    <property type="match status" value="2"/>
</dbReference>
<protein>
    <submittedName>
        <fullName evidence="4">LysM peptidoglycan-binding domain-containing protein</fullName>
    </submittedName>
</protein>
<comment type="similarity">
    <text evidence="1">Belongs to the glycosyl hydrolase 25 family.</text>
</comment>
<feature type="signal peptide" evidence="2">
    <location>
        <begin position="1"/>
        <end position="27"/>
    </location>
</feature>
<comment type="caution">
    <text evidence="4">The sequence shown here is derived from an EMBL/GenBank/DDBJ whole genome shotgun (WGS) entry which is preliminary data.</text>
</comment>
<evidence type="ECO:0000259" key="3">
    <source>
        <dbReference type="PROSITE" id="PS51782"/>
    </source>
</evidence>
<keyword evidence="5" id="KW-1185">Reference proteome</keyword>
<dbReference type="Gene3D" id="3.10.350.10">
    <property type="entry name" value="LysM domain"/>
    <property type="match status" value="2"/>
</dbReference>
<evidence type="ECO:0000313" key="4">
    <source>
        <dbReference type="EMBL" id="MEL3956938.1"/>
    </source>
</evidence>
<dbReference type="InterPro" id="IPR018392">
    <property type="entry name" value="LysM"/>
</dbReference>
<dbReference type="InterPro" id="IPR002053">
    <property type="entry name" value="Glyco_hydro_25"/>
</dbReference>
<dbReference type="Pfam" id="PF01476">
    <property type="entry name" value="LysM"/>
    <property type="match status" value="2"/>
</dbReference>
<dbReference type="Gene3D" id="3.20.20.80">
    <property type="entry name" value="Glycosidases"/>
    <property type="match status" value="1"/>
</dbReference>
<feature type="domain" description="LysM" evidence="3">
    <location>
        <begin position="317"/>
        <end position="360"/>
    </location>
</feature>